<dbReference type="Proteomes" id="UP000623687">
    <property type="component" value="Unassembled WGS sequence"/>
</dbReference>
<dbReference type="AlphaFoldDB" id="A0A8H6ZV13"/>
<dbReference type="OrthoDB" id="3050230at2759"/>
<evidence type="ECO:0000256" key="1">
    <source>
        <dbReference type="ARBA" id="ARBA00005336"/>
    </source>
</evidence>
<dbReference type="SUPFAM" id="SSF52279">
    <property type="entry name" value="Beta-D-glucan exohydrolase, C-terminal domain"/>
    <property type="match status" value="1"/>
</dbReference>
<feature type="domain" description="Glycoside hydrolase family 3 C-terminal" evidence="5">
    <location>
        <begin position="154"/>
        <end position="228"/>
    </location>
</feature>
<reference evidence="6" key="1">
    <citation type="submission" date="2019-07" db="EMBL/GenBank/DDBJ databases">
        <authorList>
            <person name="Palmer J.M."/>
        </authorList>
    </citation>
    <scope>NUCLEOTIDE SEQUENCE</scope>
    <source>
        <strain evidence="6">PC9</strain>
    </source>
</reference>
<dbReference type="RefSeq" id="XP_036631381.1">
    <property type="nucleotide sequence ID" value="XM_036777761.1"/>
</dbReference>
<comment type="similarity">
    <text evidence="1">Belongs to the glycosyl hydrolase 3 family.</text>
</comment>
<dbReference type="VEuPathDB" id="FungiDB:PC9H_008247"/>
<evidence type="ECO:0000256" key="4">
    <source>
        <dbReference type="SAM" id="MobiDB-lite"/>
    </source>
</evidence>
<sequence>MLNPSRISTVPSHTPTDRSRTSNSTPQTPRPGGSTEVRQVTAAKVRMLFVINPAPEGEARSFKAFRDLAIATNGMESASSAVAPSSSAPSSVDTYVTPPAPKWETATATITHGQSVWTMTYTSYDGTPLPTPAPQPAEHKITAGANGEMCGERGFDRIVVGNMGDRNDLDLWFKSGSLIERVAAVCNNTISVILPVGPVCMPWSSHPNIIAIVYAGAPGEITGPSPVEVQSSREAAVQYLRQRIGLRDLDRVHSLTGFPEVSRFYTSA</sequence>
<protein>
    <recommendedName>
        <fullName evidence="5">Glycoside hydrolase family 3 C-terminal domain-containing protein</fullName>
    </recommendedName>
</protein>
<dbReference type="GeneID" id="59378065"/>
<dbReference type="EMBL" id="JACETU010000005">
    <property type="protein sequence ID" value="KAF7429009.1"/>
    <property type="molecule type" value="Genomic_DNA"/>
</dbReference>
<name>A0A8H6ZV13_PLEOS</name>
<organism evidence="6 7">
    <name type="scientific">Pleurotus ostreatus</name>
    <name type="common">Oyster mushroom</name>
    <name type="synonym">White-rot fungus</name>
    <dbReference type="NCBI Taxonomy" id="5322"/>
    <lineage>
        <taxon>Eukaryota</taxon>
        <taxon>Fungi</taxon>
        <taxon>Dikarya</taxon>
        <taxon>Basidiomycota</taxon>
        <taxon>Agaricomycotina</taxon>
        <taxon>Agaricomycetes</taxon>
        <taxon>Agaricomycetidae</taxon>
        <taxon>Agaricales</taxon>
        <taxon>Pleurotineae</taxon>
        <taxon>Pleurotaceae</taxon>
        <taxon>Pleurotus</taxon>
    </lineage>
</organism>
<accession>A0A8H6ZV13</accession>
<dbReference type="Gene3D" id="3.40.50.1700">
    <property type="entry name" value="Glycoside hydrolase family 3 C-terminal domain"/>
    <property type="match status" value="1"/>
</dbReference>
<evidence type="ECO:0000256" key="2">
    <source>
        <dbReference type="ARBA" id="ARBA00022801"/>
    </source>
</evidence>
<gene>
    <name evidence="6" type="ORF">PC9H_008247</name>
</gene>
<evidence type="ECO:0000256" key="3">
    <source>
        <dbReference type="ARBA" id="ARBA00023295"/>
    </source>
</evidence>
<evidence type="ECO:0000313" key="6">
    <source>
        <dbReference type="EMBL" id="KAF7429009.1"/>
    </source>
</evidence>
<evidence type="ECO:0000313" key="7">
    <source>
        <dbReference type="Proteomes" id="UP000623687"/>
    </source>
</evidence>
<dbReference type="InterPro" id="IPR002772">
    <property type="entry name" value="Glyco_hydro_3_C"/>
</dbReference>
<dbReference type="InterPro" id="IPR036881">
    <property type="entry name" value="Glyco_hydro_3_C_sf"/>
</dbReference>
<feature type="region of interest" description="Disordered" evidence="4">
    <location>
        <begin position="1"/>
        <end position="37"/>
    </location>
</feature>
<dbReference type="GO" id="GO:0005975">
    <property type="term" value="P:carbohydrate metabolic process"/>
    <property type="evidence" value="ECO:0007669"/>
    <property type="project" value="InterPro"/>
</dbReference>
<dbReference type="Pfam" id="PF01915">
    <property type="entry name" value="Glyco_hydro_3_C"/>
    <property type="match status" value="1"/>
</dbReference>
<comment type="caution">
    <text evidence="6">The sequence shown here is derived from an EMBL/GenBank/DDBJ whole genome shotgun (WGS) entry which is preliminary data.</text>
</comment>
<keyword evidence="3" id="KW-0326">Glycosidase</keyword>
<proteinExistence type="inferred from homology"/>
<dbReference type="GO" id="GO:0004553">
    <property type="term" value="F:hydrolase activity, hydrolyzing O-glycosyl compounds"/>
    <property type="evidence" value="ECO:0007669"/>
    <property type="project" value="InterPro"/>
</dbReference>
<keyword evidence="7" id="KW-1185">Reference proteome</keyword>
<evidence type="ECO:0000259" key="5">
    <source>
        <dbReference type="Pfam" id="PF01915"/>
    </source>
</evidence>
<keyword evidence="2" id="KW-0378">Hydrolase</keyword>
<feature type="compositionally biased region" description="Polar residues" evidence="4">
    <location>
        <begin position="1"/>
        <end position="14"/>
    </location>
</feature>